<reference evidence="8 9" key="1">
    <citation type="journal article" date="2019" name="Int. J. Syst. Evol. Microbiol.">
        <title>The Global Catalogue of Microorganisms (GCM) 10K type strain sequencing project: providing services to taxonomists for standard genome sequencing and annotation.</title>
        <authorList>
            <consortium name="The Broad Institute Genomics Platform"/>
            <consortium name="The Broad Institute Genome Sequencing Center for Infectious Disease"/>
            <person name="Wu L."/>
            <person name="Ma J."/>
        </authorList>
    </citation>
    <scope>NUCLEOTIDE SEQUENCE [LARGE SCALE GENOMIC DNA]</scope>
    <source>
        <strain evidence="8 9">JCM 6833</strain>
    </source>
</reference>
<dbReference type="CDD" id="cd03469">
    <property type="entry name" value="Rieske_RO_Alpha_N"/>
    <property type="match status" value="1"/>
</dbReference>
<dbReference type="PROSITE" id="PS51296">
    <property type="entry name" value="RIESKE"/>
    <property type="match status" value="1"/>
</dbReference>
<evidence type="ECO:0000313" key="8">
    <source>
        <dbReference type="EMBL" id="GAA2617497.1"/>
    </source>
</evidence>
<evidence type="ECO:0000256" key="4">
    <source>
        <dbReference type="ARBA" id="ARBA00023002"/>
    </source>
</evidence>
<dbReference type="Pfam" id="PF00848">
    <property type="entry name" value="Ring_hydroxyl_A"/>
    <property type="match status" value="1"/>
</dbReference>
<dbReference type="Gene3D" id="3.90.380.10">
    <property type="entry name" value="Naphthalene 1,2-dioxygenase Alpha Subunit, Chain A, domain 1"/>
    <property type="match status" value="2"/>
</dbReference>
<dbReference type="Pfam" id="PF00355">
    <property type="entry name" value="Rieske"/>
    <property type="match status" value="1"/>
</dbReference>
<comment type="caution">
    <text evidence="8">The sequence shown here is derived from an EMBL/GenBank/DDBJ whole genome shotgun (WGS) entry which is preliminary data.</text>
</comment>
<dbReference type="SUPFAM" id="SSF50022">
    <property type="entry name" value="ISP domain"/>
    <property type="match status" value="1"/>
</dbReference>
<dbReference type="Proteomes" id="UP001501509">
    <property type="component" value="Unassembled WGS sequence"/>
</dbReference>
<evidence type="ECO:0000256" key="1">
    <source>
        <dbReference type="ARBA" id="ARBA00001962"/>
    </source>
</evidence>
<dbReference type="InterPro" id="IPR036922">
    <property type="entry name" value="Rieske_2Fe-2S_sf"/>
</dbReference>
<keyword evidence="2" id="KW-0001">2Fe-2S</keyword>
<dbReference type="InterPro" id="IPR017941">
    <property type="entry name" value="Rieske_2Fe-2S"/>
</dbReference>
<keyword evidence="4" id="KW-0560">Oxidoreductase</keyword>
<dbReference type="SUPFAM" id="SSF55961">
    <property type="entry name" value="Bet v1-like"/>
    <property type="match status" value="1"/>
</dbReference>
<keyword evidence="3" id="KW-0479">Metal-binding</keyword>
<feature type="domain" description="Rieske" evidence="7">
    <location>
        <begin position="47"/>
        <end position="155"/>
    </location>
</feature>
<dbReference type="PANTHER" id="PTHR43756:SF5">
    <property type="entry name" value="CHOLINE MONOOXYGENASE, CHLOROPLASTIC"/>
    <property type="match status" value="1"/>
</dbReference>
<evidence type="ECO:0000256" key="2">
    <source>
        <dbReference type="ARBA" id="ARBA00022714"/>
    </source>
</evidence>
<evidence type="ECO:0000256" key="5">
    <source>
        <dbReference type="ARBA" id="ARBA00023004"/>
    </source>
</evidence>
<evidence type="ECO:0000256" key="3">
    <source>
        <dbReference type="ARBA" id="ARBA00022723"/>
    </source>
</evidence>
<gene>
    <name evidence="8" type="ORF">GCM10010411_60940</name>
</gene>
<evidence type="ECO:0000256" key="6">
    <source>
        <dbReference type="ARBA" id="ARBA00023014"/>
    </source>
</evidence>
<organism evidence="8 9">
    <name type="scientific">Actinomadura fulvescens</name>
    <dbReference type="NCBI Taxonomy" id="46160"/>
    <lineage>
        <taxon>Bacteria</taxon>
        <taxon>Bacillati</taxon>
        <taxon>Actinomycetota</taxon>
        <taxon>Actinomycetes</taxon>
        <taxon>Streptosporangiales</taxon>
        <taxon>Thermomonosporaceae</taxon>
        <taxon>Actinomadura</taxon>
    </lineage>
</organism>
<comment type="cofactor">
    <cofactor evidence="1">
        <name>Fe cation</name>
        <dbReference type="ChEBI" id="CHEBI:24875"/>
    </cofactor>
</comment>
<sequence length="379" mass="41863">MLTDELIGELGRYLDDAGAPAISLPPRAYTHPELYELERSQIFGRSWVLVGHASQLAEPGDYLALTVAGEPVLVTRERDGTAHALAPICRHRNMPLVEPGSGHTDAFTCRYHLWRYGLDGRLLGATFMRENTAFDPSACRLPAFAVEEWHGFVFVNLDRDAEPLAPHLGRAEEEMANYGLDSLVQVASWQEEWRVNWKLAVENAHENYHAMGLHPTTVALITPRGGGDMDVRTDSPWATRLRGPFKEPMEPGVLPLRDEQRAFMDNYCVFPSGSIATFADSIVWISFVPLSIDRTEVRGGVLLPPALLDGADTEALRKEHEASAATVNGEDRDGLEAVQRTIGSRFTGRGHLSTKEPGVLAFYRGLAQALARPKEKDTG</sequence>
<dbReference type="InterPro" id="IPR001663">
    <property type="entry name" value="Rng_hydr_dOase-A"/>
</dbReference>
<evidence type="ECO:0000313" key="9">
    <source>
        <dbReference type="Proteomes" id="UP001501509"/>
    </source>
</evidence>
<keyword evidence="5" id="KW-0408">Iron</keyword>
<keyword evidence="9" id="KW-1185">Reference proteome</keyword>
<dbReference type="RefSeq" id="WP_344545917.1">
    <property type="nucleotide sequence ID" value="NZ_BAAATD010000009.1"/>
</dbReference>
<dbReference type="EMBL" id="BAAATD010000009">
    <property type="protein sequence ID" value="GAA2617497.1"/>
    <property type="molecule type" value="Genomic_DNA"/>
</dbReference>
<name>A0ABN3Q765_9ACTN</name>
<protein>
    <submittedName>
        <fullName evidence="8">Aromatic ring-hydroxylating dioxygenase subunit alpha</fullName>
    </submittedName>
</protein>
<evidence type="ECO:0000259" key="7">
    <source>
        <dbReference type="PROSITE" id="PS51296"/>
    </source>
</evidence>
<dbReference type="PANTHER" id="PTHR43756">
    <property type="entry name" value="CHOLINE MONOOXYGENASE, CHLOROPLASTIC"/>
    <property type="match status" value="1"/>
</dbReference>
<dbReference type="PRINTS" id="PR00090">
    <property type="entry name" value="RNGDIOXGNASE"/>
</dbReference>
<dbReference type="Gene3D" id="2.102.10.10">
    <property type="entry name" value="Rieske [2Fe-2S] iron-sulphur domain"/>
    <property type="match status" value="1"/>
</dbReference>
<keyword evidence="8" id="KW-0223">Dioxygenase</keyword>
<keyword evidence="6" id="KW-0411">Iron-sulfur</keyword>
<proteinExistence type="predicted"/>
<dbReference type="GO" id="GO:0051213">
    <property type="term" value="F:dioxygenase activity"/>
    <property type="evidence" value="ECO:0007669"/>
    <property type="project" value="UniProtKB-KW"/>
</dbReference>
<dbReference type="InterPro" id="IPR015879">
    <property type="entry name" value="Ring_hydroxy_dOase_asu_C_dom"/>
</dbReference>
<accession>A0ABN3Q765</accession>